<dbReference type="Proteomes" id="UP001301769">
    <property type="component" value="Unassembled WGS sequence"/>
</dbReference>
<feature type="transmembrane region" description="Helical" evidence="7">
    <location>
        <begin position="565"/>
        <end position="582"/>
    </location>
</feature>
<dbReference type="PRINTS" id="PR01036">
    <property type="entry name" value="TCRTETB"/>
</dbReference>
<keyword evidence="4 7" id="KW-1133">Transmembrane helix</keyword>
<dbReference type="AlphaFoldDB" id="A0AAN6YDQ2"/>
<feature type="transmembrane region" description="Helical" evidence="7">
    <location>
        <begin position="484"/>
        <end position="507"/>
    </location>
</feature>
<comment type="similarity">
    <text evidence="2">Belongs to the major facilitator superfamily. TCR/Tet family.</text>
</comment>
<feature type="transmembrane region" description="Helical" evidence="7">
    <location>
        <begin position="85"/>
        <end position="110"/>
    </location>
</feature>
<accession>A0AAN6YDQ2</accession>
<sequence length="637" mass="67515">MRPFDEEIVPAVDHQPGKQPPLMTNPSVPRASIEGINNNTSNVSNTDNTTDLHGYMESPAAAAAAAAAGENETITPKKPLSSLSIFLLMTPLCLSVLLSSLDLTVITPAIPAIVSSFSSSSSSSSSTYGYIWIGTAFILSNTSITPVWGSISDIWGRKPVVLTAHVVFLAGSLVCALARNMEGLIAGRVVQGMGASGMGTMVNVIICDSFSLRDRGLYLAITSVVWAIGGAVGPVLGGWLTGLEGAGWRWCFWLNLPIGGVVFLALLFVLNVPNPNTPVLEGLKAIDWAGSLLIVGAAVMILLGLEFGDVTFPWSSATVICLLVFGCAVLGLFILNEWKFAINPVIPLRLFSNRSSVAAYSVFACVFYVQIGLAWYLPLYSQSALGADALNSGLHLLPLIVSCSLASACTGVFIQKTGKYLPVMYFSQVLFVLGAGLFLNLELEQSLTKLFLFEIITGTGIGMNIEPPVLAAMAATTVLDTASVVATMGFIRSIATAIAVVLGGVIFQNQMNAANGVLVDKIGPQLASNFTGGHATANVEFIHLLPTDEQTVVRETYFGALRSVWIMYLVVAGISLLSNMFVRGHHLSVTTEEAVLGIDRTKRVQHGGQTTNADAGQSRSIELQAVQPALRDRSGRE</sequence>
<dbReference type="Pfam" id="PF07690">
    <property type="entry name" value="MFS_1"/>
    <property type="match status" value="1"/>
</dbReference>
<comment type="caution">
    <text evidence="9">The sequence shown here is derived from an EMBL/GenBank/DDBJ whole genome shotgun (WGS) entry which is preliminary data.</text>
</comment>
<evidence type="ECO:0000256" key="3">
    <source>
        <dbReference type="ARBA" id="ARBA00022692"/>
    </source>
</evidence>
<evidence type="ECO:0000313" key="10">
    <source>
        <dbReference type="Proteomes" id="UP001301769"/>
    </source>
</evidence>
<feature type="transmembrane region" description="Helical" evidence="7">
    <location>
        <begin position="185"/>
        <end position="206"/>
    </location>
</feature>
<dbReference type="SUPFAM" id="SSF103473">
    <property type="entry name" value="MFS general substrate transporter"/>
    <property type="match status" value="2"/>
</dbReference>
<protein>
    <submittedName>
        <fullName evidence="9">MFS transporter</fullName>
    </submittedName>
</protein>
<evidence type="ECO:0000256" key="5">
    <source>
        <dbReference type="ARBA" id="ARBA00023136"/>
    </source>
</evidence>
<dbReference type="PANTHER" id="PTHR23501:SF102">
    <property type="entry name" value="DRUG TRANSPORTER, PUTATIVE (AFU_ORTHOLOGUE AFUA_3G08530)-RELATED"/>
    <property type="match status" value="1"/>
</dbReference>
<proteinExistence type="inferred from homology"/>
<comment type="subcellular location">
    <subcellularLocation>
        <location evidence="1">Membrane</location>
        <topology evidence="1">Multi-pass membrane protein</topology>
    </subcellularLocation>
</comment>
<feature type="transmembrane region" description="Helical" evidence="7">
    <location>
        <begin position="396"/>
        <end position="414"/>
    </location>
</feature>
<dbReference type="InterPro" id="IPR011701">
    <property type="entry name" value="MFS"/>
</dbReference>
<organism evidence="9 10">
    <name type="scientific">Rhypophila decipiens</name>
    <dbReference type="NCBI Taxonomy" id="261697"/>
    <lineage>
        <taxon>Eukaryota</taxon>
        <taxon>Fungi</taxon>
        <taxon>Dikarya</taxon>
        <taxon>Ascomycota</taxon>
        <taxon>Pezizomycotina</taxon>
        <taxon>Sordariomycetes</taxon>
        <taxon>Sordariomycetidae</taxon>
        <taxon>Sordariales</taxon>
        <taxon>Naviculisporaceae</taxon>
        <taxon>Rhypophila</taxon>
    </lineage>
</organism>
<feature type="transmembrane region" description="Helical" evidence="7">
    <location>
        <begin position="160"/>
        <end position="179"/>
    </location>
</feature>
<feature type="transmembrane region" description="Helical" evidence="7">
    <location>
        <begin position="421"/>
        <end position="439"/>
    </location>
</feature>
<dbReference type="PROSITE" id="PS50850">
    <property type="entry name" value="MFS"/>
    <property type="match status" value="1"/>
</dbReference>
<keyword evidence="3 7" id="KW-0812">Transmembrane</keyword>
<dbReference type="GO" id="GO:0005886">
    <property type="term" value="C:plasma membrane"/>
    <property type="evidence" value="ECO:0007669"/>
    <property type="project" value="TreeGrafter"/>
</dbReference>
<feature type="transmembrane region" description="Helical" evidence="7">
    <location>
        <begin position="357"/>
        <end position="376"/>
    </location>
</feature>
<feature type="region of interest" description="Disordered" evidence="6">
    <location>
        <begin position="1"/>
        <end position="24"/>
    </location>
</feature>
<feature type="transmembrane region" description="Helical" evidence="7">
    <location>
        <begin position="285"/>
        <end position="305"/>
    </location>
</feature>
<evidence type="ECO:0000256" key="2">
    <source>
        <dbReference type="ARBA" id="ARBA00007520"/>
    </source>
</evidence>
<dbReference type="EMBL" id="MU858059">
    <property type="protein sequence ID" value="KAK4217444.1"/>
    <property type="molecule type" value="Genomic_DNA"/>
</dbReference>
<evidence type="ECO:0000256" key="6">
    <source>
        <dbReference type="SAM" id="MobiDB-lite"/>
    </source>
</evidence>
<dbReference type="InterPro" id="IPR020846">
    <property type="entry name" value="MFS_dom"/>
</dbReference>
<evidence type="ECO:0000313" key="9">
    <source>
        <dbReference type="EMBL" id="KAK4217444.1"/>
    </source>
</evidence>
<gene>
    <name evidence="9" type="ORF">QBC37DRAFT_414526</name>
</gene>
<reference evidence="9" key="2">
    <citation type="submission" date="2023-05" db="EMBL/GenBank/DDBJ databases">
        <authorList>
            <consortium name="Lawrence Berkeley National Laboratory"/>
            <person name="Steindorff A."/>
            <person name="Hensen N."/>
            <person name="Bonometti L."/>
            <person name="Westerberg I."/>
            <person name="Brannstrom I.O."/>
            <person name="Guillou S."/>
            <person name="Cros-Aarteil S."/>
            <person name="Calhoun S."/>
            <person name="Haridas S."/>
            <person name="Kuo A."/>
            <person name="Mondo S."/>
            <person name="Pangilinan J."/>
            <person name="Riley R."/>
            <person name="Labutti K."/>
            <person name="Andreopoulos B."/>
            <person name="Lipzen A."/>
            <person name="Chen C."/>
            <person name="Yanf M."/>
            <person name="Daum C."/>
            <person name="Ng V."/>
            <person name="Clum A."/>
            <person name="Ohm R."/>
            <person name="Martin F."/>
            <person name="Silar P."/>
            <person name="Natvig D."/>
            <person name="Lalanne C."/>
            <person name="Gautier V."/>
            <person name="Ament-Velasquez S.L."/>
            <person name="Kruys A."/>
            <person name="Hutchinson M.I."/>
            <person name="Powell A.J."/>
            <person name="Barry K."/>
            <person name="Miller A.N."/>
            <person name="Grigoriev I.V."/>
            <person name="Debuchy R."/>
            <person name="Gladieux P."/>
            <person name="Thoren M.H."/>
            <person name="Johannesson H."/>
        </authorList>
    </citation>
    <scope>NUCLEOTIDE SEQUENCE</scope>
    <source>
        <strain evidence="9">PSN293</strain>
    </source>
</reference>
<dbReference type="GO" id="GO:0022857">
    <property type="term" value="F:transmembrane transporter activity"/>
    <property type="evidence" value="ECO:0007669"/>
    <property type="project" value="InterPro"/>
</dbReference>
<reference evidence="9" key="1">
    <citation type="journal article" date="2023" name="Mol. Phylogenet. Evol.">
        <title>Genome-scale phylogeny and comparative genomics of the fungal order Sordariales.</title>
        <authorList>
            <person name="Hensen N."/>
            <person name="Bonometti L."/>
            <person name="Westerberg I."/>
            <person name="Brannstrom I.O."/>
            <person name="Guillou S."/>
            <person name="Cros-Aarteil S."/>
            <person name="Calhoun S."/>
            <person name="Haridas S."/>
            <person name="Kuo A."/>
            <person name="Mondo S."/>
            <person name="Pangilinan J."/>
            <person name="Riley R."/>
            <person name="LaButti K."/>
            <person name="Andreopoulos B."/>
            <person name="Lipzen A."/>
            <person name="Chen C."/>
            <person name="Yan M."/>
            <person name="Daum C."/>
            <person name="Ng V."/>
            <person name="Clum A."/>
            <person name="Steindorff A."/>
            <person name="Ohm R.A."/>
            <person name="Martin F."/>
            <person name="Silar P."/>
            <person name="Natvig D.O."/>
            <person name="Lalanne C."/>
            <person name="Gautier V."/>
            <person name="Ament-Velasquez S.L."/>
            <person name="Kruys A."/>
            <person name="Hutchinson M.I."/>
            <person name="Powell A.J."/>
            <person name="Barry K."/>
            <person name="Miller A.N."/>
            <person name="Grigoriev I.V."/>
            <person name="Debuchy R."/>
            <person name="Gladieux P."/>
            <person name="Hiltunen Thoren M."/>
            <person name="Johannesson H."/>
        </authorList>
    </citation>
    <scope>NUCLEOTIDE SEQUENCE</scope>
    <source>
        <strain evidence="9">PSN293</strain>
    </source>
</reference>
<feature type="transmembrane region" description="Helical" evidence="7">
    <location>
        <begin position="218"/>
        <end position="240"/>
    </location>
</feature>
<feature type="transmembrane region" description="Helical" evidence="7">
    <location>
        <begin position="130"/>
        <end position="148"/>
    </location>
</feature>
<dbReference type="PANTHER" id="PTHR23501">
    <property type="entry name" value="MAJOR FACILITATOR SUPERFAMILY"/>
    <property type="match status" value="1"/>
</dbReference>
<feature type="domain" description="Major facilitator superfamily (MFS) profile" evidence="8">
    <location>
        <begin position="88"/>
        <end position="587"/>
    </location>
</feature>
<feature type="transmembrane region" description="Helical" evidence="7">
    <location>
        <begin position="317"/>
        <end position="336"/>
    </location>
</feature>
<dbReference type="Gene3D" id="1.20.1720.10">
    <property type="entry name" value="Multidrug resistance protein D"/>
    <property type="match status" value="1"/>
</dbReference>
<evidence type="ECO:0000259" key="8">
    <source>
        <dbReference type="PROSITE" id="PS50850"/>
    </source>
</evidence>
<evidence type="ECO:0000256" key="4">
    <source>
        <dbReference type="ARBA" id="ARBA00022989"/>
    </source>
</evidence>
<evidence type="ECO:0000256" key="1">
    <source>
        <dbReference type="ARBA" id="ARBA00004141"/>
    </source>
</evidence>
<keyword evidence="5 7" id="KW-0472">Membrane</keyword>
<evidence type="ECO:0000256" key="7">
    <source>
        <dbReference type="SAM" id="Phobius"/>
    </source>
</evidence>
<dbReference type="Gene3D" id="1.20.1250.20">
    <property type="entry name" value="MFS general substrate transporter like domains"/>
    <property type="match status" value="1"/>
</dbReference>
<feature type="transmembrane region" description="Helical" evidence="7">
    <location>
        <begin position="451"/>
        <end position="472"/>
    </location>
</feature>
<keyword evidence="10" id="KW-1185">Reference proteome</keyword>
<name>A0AAN6YDQ2_9PEZI</name>
<dbReference type="InterPro" id="IPR036259">
    <property type="entry name" value="MFS_trans_sf"/>
</dbReference>
<feature type="transmembrane region" description="Helical" evidence="7">
    <location>
        <begin position="252"/>
        <end position="273"/>
    </location>
</feature>